<evidence type="ECO:0000313" key="1">
    <source>
        <dbReference type="EMBL" id="NSL89786.1"/>
    </source>
</evidence>
<keyword evidence="2" id="KW-1185">Reference proteome</keyword>
<name>A0A433WE07_9BACT</name>
<dbReference type="Pfam" id="PF07388">
    <property type="entry name" value="A-2_8-polyST"/>
    <property type="match status" value="1"/>
</dbReference>
<dbReference type="OrthoDB" id="1100979at2"/>
<comment type="caution">
    <text evidence="1">The sequence shown here is derived from an EMBL/GenBank/DDBJ whole genome shotgun (WGS) entry which is preliminary data.</text>
</comment>
<dbReference type="AlphaFoldDB" id="A0A433WE07"/>
<gene>
    <name evidence="1" type="ORF">ECE50_023285</name>
</gene>
<dbReference type="EMBL" id="RIAR02000001">
    <property type="protein sequence ID" value="NSL89786.1"/>
    <property type="molecule type" value="Genomic_DNA"/>
</dbReference>
<organism evidence="1 2">
    <name type="scientific">Chitinophaga solisilvae</name>
    <dbReference type="NCBI Taxonomy" id="1233460"/>
    <lineage>
        <taxon>Bacteria</taxon>
        <taxon>Pseudomonadati</taxon>
        <taxon>Bacteroidota</taxon>
        <taxon>Chitinophagia</taxon>
        <taxon>Chitinophagales</taxon>
        <taxon>Chitinophagaceae</taxon>
        <taxon>Chitinophaga</taxon>
    </lineage>
</organism>
<dbReference type="Proteomes" id="UP000281028">
    <property type="component" value="Unassembled WGS sequence"/>
</dbReference>
<dbReference type="InterPro" id="IPR010866">
    <property type="entry name" value="A-2_8-polyST"/>
</dbReference>
<sequence>MKHVFYIHSPITYLVAVSVCQYLKLSAEDVLFICDGFYRSDKDITAIDISRYNSGGAVDRILKTIKHFNKATYIDQVIDGFIGQHNFTAYVPVMRQVEKIMVTHEKCAGFHFIEEGLADYYYGETLSSFSITNAKSSWRLSLRKSHQRKEIFRQIIALLRGYNQKLQTLPFSYSCYTHFNQVKFFGIDTHAFPMADAGKRVIIPLVCSRDNTDAALKPDNKVVWIGDNGVDFYGYGKELYLQGIREGLIAYLKRRGQKELLVKFHRGESKEMREAQLNLFRENGIEVRLIADNVIMEELLLTAENVKVCGVYSSLLYYAAIMGHTALSIYELLKKDYFKSLEGKNMSFFWSKVKDISAES</sequence>
<proteinExistence type="predicted"/>
<evidence type="ECO:0000313" key="2">
    <source>
        <dbReference type="Proteomes" id="UP000281028"/>
    </source>
</evidence>
<accession>A0A433WE07</accession>
<reference evidence="1" key="1">
    <citation type="submission" date="2020-05" db="EMBL/GenBank/DDBJ databases">
        <title>Chitinophaga laudate sp. nov., isolated from a tropical peat swamp.</title>
        <authorList>
            <person name="Goh C.B.S."/>
            <person name="Lee M.S."/>
            <person name="Parimannan S."/>
            <person name="Pasbakhsh P."/>
            <person name="Yule C.M."/>
            <person name="Rajandas H."/>
            <person name="Loke S."/>
            <person name="Croft L."/>
            <person name="Tan J.B.L."/>
        </authorList>
    </citation>
    <scope>NUCLEOTIDE SEQUENCE</scope>
    <source>
        <strain evidence="1">Mgbs1</strain>
    </source>
</reference>
<protein>
    <submittedName>
        <fullName evidence="1">Uncharacterized protein</fullName>
    </submittedName>
</protein>